<dbReference type="PANTHER" id="PTHR46116:SF15">
    <property type="entry name" value="(E3-INDEPENDENT) E2 UBIQUITIN-CONJUGATING ENZYME"/>
    <property type="match status" value="1"/>
</dbReference>
<organism evidence="5 6">
    <name type="scientific">Naegleria fowleri</name>
    <name type="common">Brain eating amoeba</name>
    <dbReference type="NCBI Taxonomy" id="5763"/>
    <lineage>
        <taxon>Eukaryota</taxon>
        <taxon>Discoba</taxon>
        <taxon>Heterolobosea</taxon>
        <taxon>Tetramitia</taxon>
        <taxon>Eutetramitia</taxon>
        <taxon>Vahlkampfiidae</taxon>
        <taxon>Naegleria</taxon>
    </lineage>
</organism>
<evidence type="ECO:0000256" key="3">
    <source>
        <dbReference type="SAM" id="MobiDB-lite"/>
    </source>
</evidence>
<dbReference type="EMBL" id="VFQX01000012">
    <property type="protein sequence ID" value="KAF0982096.1"/>
    <property type="molecule type" value="Genomic_DNA"/>
</dbReference>
<name>A0A6A5C302_NAEFO</name>
<dbReference type="OrthoDB" id="47801at2759"/>
<dbReference type="GO" id="GO:0061631">
    <property type="term" value="F:ubiquitin conjugating enzyme activity"/>
    <property type="evidence" value="ECO:0007669"/>
    <property type="project" value="TreeGrafter"/>
</dbReference>
<dbReference type="Pfam" id="PF23043">
    <property type="entry name" value="SH3-B_UBE2O"/>
    <property type="match status" value="1"/>
</dbReference>
<dbReference type="AlphaFoldDB" id="A0A6A5C302"/>
<feature type="compositionally biased region" description="Acidic residues" evidence="3">
    <location>
        <begin position="626"/>
        <end position="648"/>
    </location>
</feature>
<sequence>MHNFGESEPESKSNNNNDHSTVEDSSSNSKTESIKTTTTSVVPPCNCTRFCFEDVVTLKTTRTDLSETSHDKHHHHKHHPEMIVGVVQKVYGSLDDDSDEEDESDDDDKLPELEKGQVVVEWDSGTKEVVAENTLSLIDRSLLHGDIICSISDPFKQSGTVIDVTMYCDISFMNTIEQSLTGASCRDNAVKMKNVNSKWLKPLHYYKTGSYAVYHDWLTKIESCEFNVAILFNDGSKCILKRPNPEKLLDTDIEDVSQAFYPCQLINFNTKQRKRILSQAHWLNGAKYNSEKHKIGQVINITPVHVSVSFIYSIYMMVEPPDEDINLKDLKIFKYFTYSNWSVNDVVLLSENNEVHNFVEIDDFESQSMDIREKVVVIDNTHTMVDVEWQDATIEKDIPSIMLQPLDHVGEYDFYPHDFVVNKSDENEEKAIQHKVGCVQSVNTRERICKVKWITDEFGIPLDNPITEDLSIFDLLDSTDYCYRLGDVVIQEMASSESKDWAGEIISMNDEELTVQWISGTVSKCAYNSVLTVEKIEADFRDDESNPYNIDPEKIEGSDKAAEFERELALANRIAQRISDNGDVQLVLPPHLRARLNLNDDSDEEEDDSDDEENESWETVSGDANDHEDDEQSWETLSDEDQQQQQDEETSKSTEDDDDEDLYERGVQDYIHRLIQLSNDMRDREGKITYKSSSSEEYIRTNEEEKIREARVDYSSPPLIQPLAASEKEPISLPSEEAIVSFSTASASSSSNTTHTLEFEQFEVIPVQEGSDILSDHHFRNYQFSHNANKKFIQTVQKEWRLLRTLPKNIFVKTYENRIDLMRAMIIGASGTPYYDGVFVFDIYLPHNYPSVPPVVKFFSYNEKLNPNLYENGNICLSLLNTWEAKHDTEAWNPKTSNILQLLLSIQGLVLVPEPYFNEANYDRHLQTIEGTNNSIIYNENALLLSVRHMMKNLRHPPKHFETIIRAHFREQGPKIIERLVRYLAEDERANNSTSSDSNGVSSIGNLSSDVSFSAQSTTLSCDSNGLMRQPSQGFLRVLSRVIEKFKTLYAETFQDQHSNN</sequence>
<dbReference type="VEuPathDB" id="AmoebaDB:NfTy_022950"/>
<dbReference type="OMA" id="NHEFWPH"/>
<evidence type="ECO:0000256" key="1">
    <source>
        <dbReference type="ARBA" id="ARBA00022679"/>
    </source>
</evidence>
<dbReference type="Pfam" id="PF00179">
    <property type="entry name" value="UQ_con"/>
    <property type="match status" value="1"/>
</dbReference>
<feature type="domain" description="UBC core" evidence="4">
    <location>
        <begin position="791"/>
        <end position="951"/>
    </location>
</feature>
<evidence type="ECO:0000313" key="5">
    <source>
        <dbReference type="EMBL" id="KAF0982096.1"/>
    </source>
</evidence>
<gene>
    <name evidence="5" type="ORF">FDP41_011957</name>
</gene>
<dbReference type="InterPro" id="IPR000608">
    <property type="entry name" value="UBC"/>
</dbReference>
<feature type="compositionally biased region" description="Low complexity" evidence="3">
    <location>
        <begin position="25"/>
        <end position="40"/>
    </location>
</feature>
<feature type="region of interest" description="Disordered" evidence="3">
    <location>
        <begin position="597"/>
        <end position="662"/>
    </location>
</feature>
<dbReference type="InterPro" id="IPR057734">
    <property type="entry name" value="UBE2O-like_SH3-C"/>
</dbReference>
<keyword evidence="2" id="KW-0833">Ubl conjugation pathway</keyword>
<dbReference type="SMART" id="SM00212">
    <property type="entry name" value="UBCc"/>
    <property type="match status" value="1"/>
</dbReference>
<feature type="region of interest" description="Disordered" evidence="3">
    <location>
        <begin position="1"/>
        <end position="40"/>
    </location>
</feature>
<evidence type="ECO:0000313" key="6">
    <source>
        <dbReference type="Proteomes" id="UP000444721"/>
    </source>
</evidence>
<dbReference type="Pfam" id="PF23044">
    <property type="entry name" value="SH3-C_UBE2O"/>
    <property type="match status" value="1"/>
</dbReference>
<feature type="compositionally biased region" description="Acidic residues" evidence="3">
    <location>
        <begin position="94"/>
        <end position="109"/>
    </location>
</feature>
<keyword evidence="1" id="KW-0808">Transferase</keyword>
<dbReference type="GeneID" id="68119172"/>
<dbReference type="PANTHER" id="PTHR46116">
    <property type="entry name" value="(E3-INDEPENDENT) E2 UBIQUITIN-CONJUGATING ENZYME"/>
    <property type="match status" value="1"/>
</dbReference>
<feature type="region of interest" description="Disordered" evidence="3">
    <location>
        <begin position="94"/>
        <end position="113"/>
    </location>
</feature>
<accession>A0A6A5C302</accession>
<evidence type="ECO:0000259" key="4">
    <source>
        <dbReference type="PROSITE" id="PS50127"/>
    </source>
</evidence>
<dbReference type="Gene3D" id="3.10.110.10">
    <property type="entry name" value="Ubiquitin Conjugating Enzyme"/>
    <property type="match status" value="1"/>
</dbReference>
<proteinExistence type="predicted"/>
<dbReference type="Pfam" id="PF23046">
    <property type="entry name" value="tSH3-B_UBE2O"/>
    <property type="match status" value="1"/>
</dbReference>
<dbReference type="CDD" id="cd23837">
    <property type="entry name" value="UBCc_UBE2O"/>
    <property type="match status" value="1"/>
</dbReference>
<dbReference type="InterPro" id="IPR057735">
    <property type="entry name" value="UBE2O-like_tSH3-B"/>
</dbReference>
<dbReference type="Proteomes" id="UP000444721">
    <property type="component" value="Unassembled WGS sequence"/>
</dbReference>
<dbReference type="VEuPathDB" id="AmoebaDB:FDP41_011957"/>
<dbReference type="SUPFAM" id="SSF54495">
    <property type="entry name" value="UBC-like"/>
    <property type="match status" value="1"/>
</dbReference>
<comment type="caution">
    <text evidence="5">The sequence shown here is derived from an EMBL/GenBank/DDBJ whole genome shotgun (WGS) entry which is preliminary data.</text>
</comment>
<dbReference type="InterPro" id="IPR057733">
    <property type="entry name" value="UBE2O-like_SH3-B"/>
</dbReference>
<reference evidence="5 6" key="1">
    <citation type="journal article" date="2019" name="Sci. Rep.">
        <title>Nanopore sequencing improves the draft genome of the human pathogenic amoeba Naegleria fowleri.</title>
        <authorList>
            <person name="Liechti N."/>
            <person name="Schurch N."/>
            <person name="Bruggmann R."/>
            <person name="Wittwer M."/>
        </authorList>
    </citation>
    <scope>NUCLEOTIDE SEQUENCE [LARGE SCALE GENOMIC DNA]</scope>
    <source>
        <strain evidence="5 6">ATCC 30894</strain>
    </source>
</reference>
<dbReference type="InterPro" id="IPR016135">
    <property type="entry name" value="UBQ-conjugating_enzyme/RWD"/>
</dbReference>
<evidence type="ECO:0000256" key="2">
    <source>
        <dbReference type="ARBA" id="ARBA00022786"/>
    </source>
</evidence>
<protein>
    <recommendedName>
        <fullName evidence="4">UBC core domain-containing protein</fullName>
    </recommendedName>
</protein>
<dbReference type="RefSeq" id="XP_044566809.1">
    <property type="nucleotide sequence ID" value="XM_044702423.1"/>
</dbReference>
<keyword evidence="6" id="KW-1185">Reference proteome</keyword>
<feature type="compositionally biased region" description="Acidic residues" evidence="3">
    <location>
        <begin position="600"/>
        <end position="616"/>
    </location>
</feature>
<dbReference type="PROSITE" id="PS50127">
    <property type="entry name" value="UBC_2"/>
    <property type="match status" value="1"/>
</dbReference>